<accession>A0A1R4FZK4</accession>
<dbReference type="PANTHER" id="PTHR48207">
    <property type="entry name" value="SUCCINATE--HYDROXYMETHYLGLUTARATE COA-TRANSFERASE"/>
    <property type="match status" value="1"/>
</dbReference>
<dbReference type="Gene3D" id="3.40.50.10540">
    <property type="entry name" value="Crotonobetainyl-coa:carnitine coa-transferase, domain 1"/>
    <property type="match status" value="1"/>
</dbReference>
<evidence type="ECO:0000256" key="1">
    <source>
        <dbReference type="ARBA" id="ARBA00022679"/>
    </source>
</evidence>
<dbReference type="InterPro" id="IPR044855">
    <property type="entry name" value="CoA-Trfase_III_dom3_sf"/>
</dbReference>
<dbReference type="GO" id="GO:0008410">
    <property type="term" value="F:CoA-transferase activity"/>
    <property type="evidence" value="ECO:0007669"/>
    <property type="project" value="TreeGrafter"/>
</dbReference>
<dbReference type="Pfam" id="PF02515">
    <property type="entry name" value="CoA_transf_3"/>
    <property type="match status" value="1"/>
</dbReference>
<evidence type="ECO:0000256" key="2">
    <source>
        <dbReference type="SAM" id="MobiDB-lite"/>
    </source>
</evidence>
<dbReference type="SUPFAM" id="SSF89796">
    <property type="entry name" value="CoA-transferase family III (CaiB/BaiF)"/>
    <property type="match status" value="1"/>
</dbReference>
<dbReference type="Gene3D" id="3.30.1540.10">
    <property type="entry name" value="formyl-coa transferase, domain 3"/>
    <property type="match status" value="1"/>
</dbReference>
<protein>
    <submittedName>
        <fullName evidence="3">CAIB/BAIF family protein</fullName>
    </submittedName>
</protein>
<evidence type="ECO:0000313" key="3">
    <source>
        <dbReference type="EMBL" id="SJM61281.1"/>
    </source>
</evidence>
<evidence type="ECO:0000313" key="4">
    <source>
        <dbReference type="Proteomes" id="UP000195787"/>
    </source>
</evidence>
<sequence>MQYPPGALDGVRILDLSRVLAGPYATMLLADMGAEVIKVERPGIGDETRAWAPPKAEDGTSTYFASVNRNKRSVTASLSDPDDADALRRLARQADVVVENSRAGTLDRYGLGYADLKRENPALVYCSITGFGAKAGADLPGFDLLVQAASGLMSITGETDGEPSKVGVALVDVITGLHAVTAILSAIIERDRAGGSGEGQHVEVNLLSSALSALVNQASAYVAGGAEPARMGNAHPSIAPYEVVHTADRAMTLAVGTDRQFAALAEAIDMPEIATDARFAENAARVAHRAELLPLLEGALAERSAAEWSEIFRARGIPASVINTVSEAFAFAECLELDPVIEIESDGIRHRQVANPITFSRTPVRYSSPPPGVGPRIRADETFAGDNPKEA</sequence>
<dbReference type="RefSeq" id="WP_086991955.1">
    <property type="nucleotide sequence ID" value="NZ_FUHU01000035.1"/>
</dbReference>
<dbReference type="Proteomes" id="UP000195787">
    <property type="component" value="Unassembled WGS sequence"/>
</dbReference>
<keyword evidence="1" id="KW-0808">Transferase</keyword>
<gene>
    <name evidence="3" type="ORF">CZ674_07610</name>
</gene>
<proteinExistence type="predicted"/>
<dbReference type="AlphaFoldDB" id="A0A1R4FZK4"/>
<organism evidence="3 4">
    <name type="scientific">Agrococcus casei LMG 22410</name>
    <dbReference type="NCBI Taxonomy" id="1255656"/>
    <lineage>
        <taxon>Bacteria</taxon>
        <taxon>Bacillati</taxon>
        <taxon>Actinomycetota</taxon>
        <taxon>Actinomycetes</taxon>
        <taxon>Micrococcales</taxon>
        <taxon>Microbacteriaceae</taxon>
        <taxon>Agrococcus</taxon>
    </lineage>
</organism>
<dbReference type="InterPro" id="IPR023606">
    <property type="entry name" value="CoA-Trfase_III_dom_1_sf"/>
</dbReference>
<dbReference type="OrthoDB" id="9797653at2"/>
<name>A0A1R4FZK4_9MICO</name>
<dbReference type="PANTHER" id="PTHR48207:SF3">
    <property type="entry name" value="SUCCINATE--HYDROXYMETHYLGLUTARATE COA-TRANSFERASE"/>
    <property type="match status" value="1"/>
</dbReference>
<dbReference type="EMBL" id="FUHU01000035">
    <property type="protein sequence ID" value="SJM61281.1"/>
    <property type="molecule type" value="Genomic_DNA"/>
</dbReference>
<keyword evidence="4" id="KW-1185">Reference proteome</keyword>
<feature type="compositionally biased region" description="Basic and acidic residues" evidence="2">
    <location>
        <begin position="377"/>
        <end position="391"/>
    </location>
</feature>
<dbReference type="GeneID" id="303173082"/>
<dbReference type="InterPro" id="IPR050483">
    <property type="entry name" value="CoA-transferase_III_domain"/>
</dbReference>
<feature type="region of interest" description="Disordered" evidence="2">
    <location>
        <begin position="364"/>
        <end position="391"/>
    </location>
</feature>
<reference evidence="3 4" key="1">
    <citation type="submission" date="2017-02" db="EMBL/GenBank/DDBJ databases">
        <authorList>
            <person name="Peterson S.W."/>
        </authorList>
    </citation>
    <scope>NUCLEOTIDE SEQUENCE [LARGE SCALE GENOMIC DNA]</scope>
    <source>
        <strain evidence="3 4">LMG 22410</strain>
    </source>
</reference>
<dbReference type="InterPro" id="IPR003673">
    <property type="entry name" value="CoA-Trfase_fam_III"/>
</dbReference>